<dbReference type="EMBL" id="CAJNOC010003108">
    <property type="protein sequence ID" value="CAF0968095.1"/>
    <property type="molecule type" value="Genomic_DNA"/>
</dbReference>
<proteinExistence type="predicted"/>
<name>A0A814EE94_9BILA</name>
<evidence type="ECO:0000313" key="1">
    <source>
        <dbReference type="EMBL" id="CAF0968095.1"/>
    </source>
</evidence>
<reference evidence="1" key="1">
    <citation type="submission" date="2021-02" db="EMBL/GenBank/DDBJ databases">
        <authorList>
            <person name="Nowell W R."/>
        </authorList>
    </citation>
    <scope>NUCLEOTIDE SEQUENCE</scope>
    <source>
        <strain evidence="1">Ploen Becks lab</strain>
    </source>
</reference>
<accession>A0A814EE94</accession>
<sequence>MNHIAKILANEPLDDQDLEGELPQDGHGQYDSIPAYRRPQYKLYSGLPIFGEKGIYDNLDEWIFAIENSVKAVGVPRNFILNVISPFLRGLPAQTLRQFTIDQESKSFYFFLNIILIRKT</sequence>
<evidence type="ECO:0000313" key="2">
    <source>
        <dbReference type="Proteomes" id="UP000663879"/>
    </source>
</evidence>
<keyword evidence="2" id="KW-1185">Reference proteome</keyword>
<dbReference type="AlphaFoldDB" id="A0A814EE94"/>
<comment type="caution">
    <text evidence="1">The sequence shown here is derived from an EMBL/GenBank/DDBJ whole genome shotgun (WGS) entry which is preliminary data.</text>
</comment>
<protein>
    <submittedName>
        <fullName evidence="1">Uncharacterized protein</fullName>
    </submittedName>
</protein>
<dbReference type="Proteomes" id="UP000663879">
    <property type="component" value="Unassembled WGS sequence"/>
</dbReference>
<organism evidence="1 2">
    <name type="scientific">Brachionus calyciflorus</name>
    <dbReference type="NCBI Taxonomy" id="104777"/>
    <lineage>
        <taxon>Eukaryota</taxon>
        <taxon>Metazoa</taxon>
        <taxon>Spiralia</taxon>
        <taxon>Gnathifera</taxon>
        <taxon>Rotifera</taxon>
        <taxon>Eurotatoria</taxon>
        <taxon>Monogononta</taxon>
        <taxon>Pseudotrocha</taxon>
        <taxon>Ploima</taxon>
        <taxon>Brachionidae</taxon>
        <taxon>Brachionus</taxon>
    </lineage>
</organism>
<gene>
    <name evidence="1" type="ORF">OXX778_LOCUS14772</name>
</gene>